<dbReference type="Gene3D" id="3.40.50.360">
    <property type="match status" value="1"/>
</dbReference>
<dbReference type="GO" id="GO:0005829">
    <property type="term" value="C:cytosol"/>
    <property type="evidence" value="ECO:0007669"/>
    <property type="project" value="TreeGrafter"/>
</dbReference>
<dbReference type="AlphaFoldDB" id="A0AAW6T9H2"/>
<gene>
    <name evidence="2" type="ORF">QF206_08420</name>
</gene>
<feature type="domain" description="NADPH-dependent FMN reductase-like" evidence="1">
    <location>
        <begin position="5"/>
        <end position="148"/>
    </location>
</feature>
<reference evidence="2 3" key="1">
    <citation type="submission" date="2023-04" db="EMBL/GenBank/DDBJ databases">
        <title>Klugiella caeni sp. nov. isolated from the sludge of biochemical tank.</title>
        <authorList>
            <person name="Geng K."/>
        </authorList>
    </citation>
    <scope>NUCLEOTIDE SEQUENCE [LARGE SCALE GENOMIC DNA]</scope>
    <source>
        <strain evidence="2 3">YN-L-19</strain>
    </source>
</reference>
<accession>A0AAW6T9H2</accession>
<dbReference type="SUPFAM" id="SSF52218">
    <property type="entry name" value="Flavoproteins"/>
    <property type="match status" value="1"/>
</dbReference>
<dbReference type="RefSeq" id="WP_281488770.1">
    <property type="nucleotide sequence ID" value="NZ_CP159582.1"/>
</dbReference>
<evidence type="ECO:0000259" key="1">
    <source>
        <dbReference type="Pfam" id="PF03358"/>
    </source>
</evidence>
<dbReference type="PANTHER" id="PTHR30543:SF21">
    <property type="entry name" value="NAD(P)H-DEPENDENT FMN REDUCTASE LOT6"/>
    <property type="match status" value="1"/>
</dbReference>
<sequence>MADLKIGIIIGSTRPGRVGDQVGAWVKENAAAEGVEFELVDLHDYALPNLDEALPAGYGQYSNEHTKKWAAKVGEFDGYLIITPEYNHTMPGSLKNAFDFVGAEWNNKAAGVISYGSMGGVRAGEHVRQVLAELQIADVQKHVMFSIFTDFENFSTFKPANELKVPELQAQIAQVVAWAEALKSVREAQAAEAAAA</sequence>
<dbReference type="Proteomes" id="UP001321506">
    <property type="component" value="Unassembled WGS sequence"/>
</dbReference>
<dbReference type="EC" id="1.-.-.-" evidence="2"/>
<dbReference type="InterPro" id="IPR050712">
    <property type="entry name" value="NAD(P)H-dep_reductase"/>
</dbReference>
<dbReference type="GO" id="GO:0016491">
    <property type="term" value="F:oxidoreductase activity"/>
    <property type="evidence" value="ECO:0007669"/>
    <property type="project" value="UniProtKB-KW"/>
</dbReference>
<keyword evidence="3" id="KW-1185">Reference proteome</keyword>
<dbReference type="InterPro" id="IPR029039">
    <property type="entry name" value="Flavoprotein-like_sf"/>
</dbReference>
<protein>
    <submittedName>
        <fullName evidence="2">NAD(P)H-dependent oxidoreductase</fullName>
        <ecNumber evidence="2">1.-.-.-</ecNumber>
    </submittedName>
</protein>
<dbReference type="PANTHER" id="PTHR30543">
    <property type="entry name" value="CHROMATE REDUCTASE"/>
    <property type="match status" value="1"/>
</dbReference>
<comment type="caution">
    <text evidence="2">The sequence shown here is derived from an EMBL/GenBank/DDBJ whole genome shotgun (WGS) entry which is preliminary data.</text>
</comment>
<keyword evidence="2" id="KW-0560">Oxidoreductase</keyword>
<dbReference type="EMBL" id="JASATX010000003">
    <property type="protein sequence ID" value="MDI2098983.1"/>
    <property type="molecule type" value="Genomic_DNA"/>
</dbReference>
<evidence type="ECO:0000313" key="2">
    <source>
        <dbReference type="EMBL" id="MDI2098983.1"/>
    </source>
</evidence>
<organism evidence="2 3">
    <name type="scientific">Ruicaihuangia caeni</name>
    <dbReference type="NCBI Taxonomy" id="3042517"/>
    <lineage>
        <taxon>Bacteria</taxon>
        <taxon>Bacillati</taxon>
        <taxon>Actinomycetota</taxon>
        <taxon>Actinomycetes</taxon>
        <taxon>Micrococcales</taxon>
        <taxon>Microbacteriaceae</taxon>
        <taxon>Ruicaihuangia</taxon>
    </lineage>
</organism>
<dbReference type="Pfam" id="PF03358">
    <property type="entry name" value="FMN_red"/>
    <property type="match status" value="1"/>
</dbReference>
<proteinExistence type="predicted"/>
<dbReference type="GO" id="GO:0010181">
    <property type="term" value="F:FMN binding"/>
    <property type="evidence" value="ECO:0007669"/>
    <property type="project" value="TreeGrafter"/>
</dbReference>
<dbReference type="InterPro" id="IPR005025">
    <property type="entry name" value="FMN_Rdtase-like_dom"/>
</dbReference>
<evidence type="ECO:0000313" key="3">
    <source>
        <dbReference type="Proteomes" id="UP001321506"/>
    </source>
</evidence>
<name>A0AAW6T9H2_9MICO</name>